<evidence type="ECO:0000256" key="2">
    <source>
        <dbReference type="SAM" id="MobiDB-lite"/>
    </source>
</evidence>
<keyword evidence="4" id="KW-0808">Transferase</keyword>
<dbReference type="RefSeq" id="WP_021007781.1">
    <property type="nucleotide sequence ID" value="NC_022247.1"/>
</dbReference>
<feature type="compositionally biased region" description="Basic and acidic residues" evidence="2">
    <location>
        <begin position="24"/>
        <end position="43"/>
    </location>
</feature>
<dbReference type="InterPro" id="IPR000477">
    <property type="entry name" value="RT_dom"/>
</dbReference>
<dbReference type="CDD" id="cd01651">
    <property type="entry name" value="RT_G2_intron"/>
    <property type="match status" value="1"/>
</dbReference>
<evidence type="ECO:0000259" key="3">
    <source>
        <dbReference type="PROSITE" id="PS50878"/>
    </source>
</evidence>
<dbReference type="AlphaFoldDB" id="T1XCU8"/>
<evidence type="ECO:0000256" key="1">
    <source>
        <dbReference type="ARBA" id="ARBA00034120"/>
    </source>
</evidence>
<feature type="domain" description="Reverse transcriptase" evidence="3">
    <location>
        <begin position="93"/>
        <end position="319"/>
    </location>
</feature>
<feature type="region of interest" description="Disordered" evidence="2">
    <location>
        <begin position="1"/>
        <end position="43"/>
    </location>
</feature>
<proteinExistence type="inferred from homology"/>
<name>T1XCU8_VARPD</name>
<dbReference type="PROSITE" id="PS50878">
    <property type="entry name" value="RT_POL"/>
    <property type="match status" value="1"/>
</dbReference>
<dbReference type="GO" id="GO:0003964">
    <property type="term" value="F:RNA-directed DNA polymerase activity"/>
    <property type="evidence" value="ECO:0007669"/>
    <property type="project" value="UniProtKB-KW"/>
</dbReference>
<dbReference type="KEGG" id="vpd:VAPA_1c32240"/>
<dbReference type="SUPFAM" id="SSF56672">
    <property type="entry name" value="DNA/RNA polymerases"/>
    <property type="match status" value="1"/>
</dbReference>
<dbReference type="InterPro" id="IPR013597">
    <property type="entry name" value="Mat_intron_G2"/>
</dbReference>
<organism evidence="4 5">
    <name type="scientific">Variovorax paradoxus B4</name>
    <dbReference type="NCBI Taxonomy" id="1246301"/>
    <lineage>
        <taxon>Bacteria</taxon>
        <taxon>Pseudomonadati</taxon>
        <taxon>Pseudomonadota</taxon>
        <taxon>Betaproteobacteria</taxon>
        <taxon>Burkholderiales</taxon>
        <taxon>Comamonadaceae</taxon>
        <taxon>Variovorax</taxon>
    </lineage>
</organism>
<keyword evidence="4" id="KW-0548">Nucleotidyltransferase</keyword>
<dbReference type="Pfam" id="PF08388">
    <property type="entry name" value="GIIM"/>
    <property type="match status" value="1"/>
</dbReference>
<comment type="similarity">
    <text evidence="1">Belongs to the bacterial reverse transcriptase family.</text>
</comment>
<dbReference type="NCBIfam" id="TIGR04416">
    <property type="entry name" value="group_II_RT_mat"/>
    <property type="match status" value="1"/>
</dbReference>
<dbReference type="PANTHER" id="PTHR34047">
    <property type="entry name" value="NUCLEAR INTRON MATURASE 1, MITOCHONDRIAL-RELATED"/>
    <property type="match status" value="1"/>
</dbReference>
<dbReference type="InterPro" id="IPR043502">
    <property type="entry name" value="DNA/RNA_pol_sf"/>
</dbReference>
<dbReference type="Pfam" id="PF00078">
    <property type="entry name" value="RVT_1"/>
    <property type="match status" value="1"/>
</dbReference>
<accession>T1XCU8</accession>
<dbReference type="InterPro" id="IPR051083">
    <property type="entry name" value="GrpII_Intron_Splice-Mob/Def"/>
</dbReference>
<evidence type="ECO:0000313" key="5">
    <source>
        <dbReference type="Proteomes" id="UP000016223"/>
    </source>
</evidence>
<dbReference type="PANTHER" id="PTHR34047:SF8">
    <property type="entry name" value="PROTEIN YKFC"/>
    <property type="match status" value="1"/>
</dbReference>
<reference evidence="4 5" key="1">
    <citation type="submission" date="2012-10" db="EMBL/GenBank/DDBJ databases">
        <title>Genome sequence of Variovorax paradoxus B4.</title>
        <authorList>
            <person name="Schuldes J."/>
            <person name="Brandt U."/>
            <person name="Hiessl S."/>
            <person name="Wuebbeler J.H."/>
            <person name="Thuermer A."/>
            <person name="Steinbuechel A."/>
            <person name="Daniel R."/>
        </authorList>
    </citation>
    <scope>NUCLEOTIDE SEQUENCE [LARGE SCALE GENOMIC DNA]</scope>
    <source>
        <strain evidence="4 5">B4</strain>
    </source>
</reference>
<protein>
    <submittedName>
        <fullName evidence="4">Putative RNA-directed DNA polymerase</fullName>
    </submittedName>
</protein>
<sequence>MPTGSAMHQKCVQAQRPTQGRGEAAPERGRDEARPARHDHTHWGPEDLLGQALAQHNMAAAWKRVKANKGSAGVDGRTVQQTGEDLKTQWPDIRRGLLDGTYRPSPVRRVGIPKLGGGTRELGIPTVVDRLIQQALLQVLQPLIDPTFSEHSYGFRPGRSAHQAVQAARQYVEQGRRVVVDVDLGKFFDRVNHDILMDRLGKRIADKAVLRLIRHYLNAGIMAHGVMQMRVEGTPQGGPLSPPLLANVLLDEVDRALERRGRKFVRYADDCNVYVKSERAGQRVLDGVRACYAKLRLKVNETKTAVATAWGRKFLGYCLWAAPQKQVKLAVAGEAVQRYKQRIRQITRRQTGRSMNQIAQDLQAFLPGWKAYFQLAQTPSVWRRLDEWLRHRLRAIQLKFWCRGPTMYRELRALGASGDVAAQIAGNSRRWWHNSALGLNRVLTIAYFDRLGVPRLC</sequence>
<dbReference type="HOGENOM" id="CLU_013584_2_0_4"/>
<dbReference type="Proteomes" id="UP000016223">
    <property type="component" value="Chromosome 1"/>
</dbReference>
<gene>
    <name evidence="4" type="ORF">VAPA_1c32240</name>
</gene>
<dbReference type="PATRIC" id="fig|1246301.3.peg.3261"/>
<dbReference type="EMBL" id="CP003911">
    <property type="protein sequence ID" value="AGU50311.1"/>
    <property type="molecule type" value="Genomic_DNA"/>
</dbReference>
<dbReference type="InterPro" id="IPR030931">
    <property type="entry name" value="Group_II_RT_mat"/>
</dbReference>
<keyword evidence="4" id="KW-0695">RNA-directed DNA polymerase</keyword>
<evidence type="ECO:0000313" key="4">
    <source>
        <dbReference type="EMBL" id="AGU50311.1"/>
    </source>
</evidence>
<dbReference type="OrthoDB" id="8538592at2"/>